<reference evidence="3" key="2">
    <citation type="submission" date="2023-01" db="EMBL/GenBank/DDBJ databases">
        <title>Draft genome sequence of Portibacter lacus strain NBRC 108769.</title>
        <authorList>
            <person name="Sun Q."/>
            <person name="Mori K."/>
        </authorList>
    </citation>
    <scope>NUCLEOTIDE SEQUENCE</scope>
    <source>
        <strain evidence="3">NBRC 108769</strain>
    </source>
</reference>
<reference evidence="3" key="1">
    <citation type="journal article" date="2014" name="Int. J. Syst. Evol. Microbiol.">
        <title>Complete genome sequence of Corynebacterium casei LMG S-19264T (=DSM 44701T), isolated from a smear-ripened cheese.</title>
        <authorList>
            <consortium name="US DOE Joint Genome Institute (JGI-PGF)"/>
            <person name="Walter F."/>
            <person name="Albersmeier A."/>
            <person name="Kalinowski J."/>
            <person name="Ruckert C."/>
        </authorList>
    </citation>
    <scope>NUCLEOTIDE SEQUENCE</scope>
    <source>
        <strain evidence="3">NBRC 108769</strain>
    </source>
</reference>
<dbReference type="EMBL" id="BSOH01000027">
    <property type="protein sequence ID" value="GLR19453.1"/>
    <property type="molecule type" value="Genomic_DNA"/>
</dbReference>
<accession>A0AA37WG43</accession>
<sequence>MNNMRTFFQIIATCFVFIISQQISFTQGDLTSDLILSPDTLMMNVGDTTDLILKLDLHGGDNAVDGVEVYIDFDTSAFEIIEVEDIYGFQFELLNDTLGGRIRFAAGILTSQPISQDADLLKIRVRSKSFIENSGFTIDHDEEGKSSEVAQSGGFASLNKTSPAILSTMGICFNSNGSFYRTLDSTFFVSDGSFKGGSGVVQLQEIENTEDDELFQTAREGEFQYDIALPNGRYQTQLFYSEIKDNTDSRLMDIRGEGQLLRSEFDILSEAVVSRTAFIDTLFINVEDDTLNLDFQKSANSVLEPLISGICLTYSEPLAVVPVELISFRARLENGDGLLNWESYAEVGFSHYEVQKSLTKSSWKNIGIVNGGSEQNEFRDRSLESGKITYYRLKMVDYNGHVEFSEIVSLTRNNSVKDFSVYPNPTSDILYIDITDLDRFDISIYLVNALGQKTEINSSDHNSIAKLNVANFTPGFYFIQIVKGREVLINESVIIK</sequence>
<dbReference type="SUPFAM" id="SSF49384">
    <property type="entry name" value="Carbohydrate-binding domain"/>
    <property type="match status" value="1"/>
</dbReference>
<organism evidence="3 4">
    <name type="scientific">Portibacter lacus</name>
    <dbReference type="NCBI Taxonomy" id="1099794"/>
    <lineage>
        <taxon>Bacteria</taxon>
        <taxon>Pseudomonadati</taxon>
        <taxon>Bacteroidota</taxon>
        <taxon>Saprospiria</taxon>
        <taxon>Saprospirales</taxon>
        <taxon>Haliscomenobacteraceae</taxon>
        <taxon>Portibacter</taxon>
    </lineage>
</organism>
<protein>
    <recommendedName>
        <fullName evidence="5">Secretion system C-terminal sorting domain-containing protein</fullName>
    </recommendedName>
</protein>
<dbReference type="Gene3D" id="2.60.40.680">
    <property type="match status" value="1"/>
</dbReference>
<dbReference type="Gene3D" id="2.60.40.10">
    <property type="entry name" value="Immunoglobulins"/>
    <property type="match status" value="1"/>
</dbReference>
<keyword evidence="4" id="KW-1185">Reference proteome</keyword>
<dbReference type="InterPro" id="IPR026444">
    <property type="entry name" value="Secre_tail"/>
</dbReference>
<dbReference type="GO" id="GO:0030246">
    <property type="term" value="F:carbohydrate binding"/>
    <property type="evidence" value="ECO:0007669"/>
    <property type="project" value="InterPro"/>
</dbReference>
<feature type="domain" description="Secretion system C-terminal sorting" evidence="2">
    <location>
        <begin position="421"/>
        <end position="494"/>
    </location>
</feature>
<dbReference type="Pfam" id="PF11721">
    <property type="entry name" value="Malectin"/>
    <property type="match status" value="1"/>
</dbReference>
<proteinExistence type="predicted"/>
<dbReference type="NCBIfam" id="TIGR04183">
    <property type="entry name" value="Por_Secre_tail"/>
    <property type="match status" value="1"/>
</dbReference>
<evidence type="ECO:0000259" key="1">
    <source>
        <dbReference type="Pfam" id="PF11721"/>
    </source>
</evidence>
<dbReference type="AlphaFoldDB" id="A0AA37WG43"/>
<feature type="domain" description="Malectin" evidence="1">
    <location>
        <begin position="171"/>
        <end position="299"/>
    </location>
</feature>
<dbReference type="Proteomes" id="UP001156666">
    <property type="component" value="Unassembled WGS sequence"/>
</dbReference>
<dbReference type="Pfam" id="PF18962">
    <property type="entry name" value="Por_Secre_tail"/>
    <property type="match status" value="1"/>
</dbReference>
<evidence type="ECO:0000259" key="2">
    <source>
        <dbReference type="Pfam" id="PF18962"/>
    </source>
</evidence>
<evidence type="ECO:0008006" key="5">
    <source>
        <dbReference type="Google" id="ProtNLM"/>
    </source>
</evidence>
<dbReference type="InterPro" id="IPR008965">
    <property type="entry name" value="CBM2/CBM3_carb-bd_dom_sf"/>
</dbReference>
<dbReference type="Gene3D" id="2.60.120.430">
    <property type="entry name" value="Galactose-binding lectin"/>
    <property type="match status" value="1"/>
</dbReference>
<gene>
    <name evidence="3" type="ORF">GCM10007940_40690</name>
</gene>
<evidence type="ECO:0000313" key="3">
    <source>
        <dbReference type="EMBL" id="GLR19453.1"/>
    </source>
</evidence>
<comment type="caution">
    <text evidence="3">The sequence shown here is derived from an EMBL/GenBank/DDBJ whole genome shotgun (WGS) entry which is preliminary data.</text>
</comment>
<evidence type="ECO:0000313" key="4">
    <source>
        <dbReference type="Proteomes" id="UP001156666"/>
    </source>
</evidence>
<name>A0AA37WG43_9BACT</name>
<dbReference type="InterPro" id="IPR021720">
    <property type="entry name" value="Malectin_dom"/>
</dbReference>
<dbReference type="InterPro" id="IPR013783">
    <property type="entry name" value="Ig-like_fold"/>
</dbReference>